<feature type="domain" description="USP" evidence="6">
    <location>
        <begin position="176"/>
        <end position="511"/>
    </location>
</feature>
<sequence>MDATAGSKAALAAAKVIKNAKGNIVPSSQKAHIVYGCEHMGEMFENARNQTLKSYRSILQLIHDKPSVIAQTYVDEAGEPVVSLRPLYLCLQCPNIMTDEQRDQHFDAKSHCFSVESREGYVYCGNCMDFIYDPELETRRLLKGKKRKHEDMLTADDEKLIVTNSTFLPCRATGLRGLYNMGQTCFMSVILQTIVHNPFIRNFFLAEGHKTVDCERESCVSCALDEMIVEFHSAEKTEGYGAVSMLMGSWLAGEALAGYQQQDAHEYMQFFLNTLHLTNGGSADSEDCGCVVHKTFYGKLQSTVTCEKCHNTTTALDPYMDLSLDVRNQKKRKSADKADEAGLDLRECLDRFTAKEKLDSAQYTCRNCDSPQNAIKQLSIKRLPPVLSIHLKVDLIRFEHSKAQSSKIETKVNFPMKLELYPYTTLQKEQAKAAKASGIPNTNYNVNTPANSLTYELSSVIVHKGKIDSGHYVSYSREGNDWFAFDDSKVVLANEAEVLNAEAYIVTYMINQLDV</sequence>
<comment type="similarity">
    <text evidence="5">Belongs to the peptidase C19 family.</text>
</comment>
<keyword evidence="5 8" id="KW-0378">Hydrolase</keyword>
<evidence type="ECO:0000256" key="2">
    <source>
        <dbReference type="ARBA" id="ARBA00022771"/>
    </source>
</evidence>
<dbReference type="EC" id="3.4.19.12" evidence="5"/>
<evidence type="ECO:0000256" key="5">
    <source>
        <dbReference type="RuleBase" id="RU366025"/>
    </source>
</evidence>
<dbReference type="InterPro" id="IPR018200">
    <property type="entry name" value="USP_CS"/>
</dbReference>
<dbReference type="SUPFAM" id="SSF57850">
    <property type="entry name" value="RING/U-box"/>
    <property type="match status" value="1"/>
</dbReference>
<dbReference type="Pfam" id="PF00443">
    <property type="entry name" value="UCH"/>
    <property type="match status" value="1"/>
</dbReference>
<dbReference type="PROSITE" id="PS00973">
    <property type="entry name" value="USP_2"/>
    <property type="match status" value="1"/>
</dbReference>
<name>A0A6A5R8Q1_9PLEO</name>
<dbReference type="OrthoDB" id="289038at2759"/>
<protein>
    <recommendedName>
        <fullName evidence="5">Ubiquitin carboxyl-terminal hydrolase</fullName>
        <ecNumber evidence="5">3.4.19.12</ecNumber>
    </recommendedName>
</protein>
<dbReference type="GO" id="GO:0004843">
    <property type="term" value="F:cysteine-type deubiquitinase activity"/>
    <property type="evidence" value="ECO:0007669"/>
    <property type="project" value="UniProtKB-UniRule"/>
</dbReference>
<dbReference type="GO" id="GO:0005634">
    <property type="term" value="C:nucleus"/>
    <property type="evidence" value="ECO:0007669"/>
    <property type="project" value="TreeGrafter"/>
</dbReference>
<dbReference type="GO" id="GO:0008270">
    <property type="term" value="F:zinc ion binding"/>
    <property type="evidence" value="ECO:0007669"/>
    <property type="project" value="UniProtKB-KW"/>
</dbReference>
<keyword evidence="1" id="KW-0479">Metal-binding</keyword>
<evidence type="ECO:0000256" key="1">
    <source>
        <dbReference type="ARBA" id="ARBA00022723"/>
    </source>
</evidence>
<dbReference type="PROSITE" id="PS50235">
    <property type="entry name" value="USP_3"/>
    <property type="match status" value="1"/>
</dbReference>
<dbReference type="InterPro" id="IPR001394">
    <property type="entry name" value="Peptidase_C19_UCH"/>
</dbReference>
<keyword evidence="5" id="KW-0833">Ubl conjugation pathway</keyword>
<dbReference type="Pfam" id="PF02148">
    <property type="entry name" value="zf-UBP"/>
    <property type="match status" value="1"/>
</dbReference>
<keyword evidence="3" id="KW-0862">Zinc</keyword>
<dbReference type="InterPro" id="IPR038765">
    <property type="entry name" value="Papain-like_cys_pep_sf"/>
</dbReference>
<feature type="domain" description="UBP-type" evidence="7">
    <location>
        <begin position="50"/>
        <end position="153"/>
    </location>
</feature>
<evidence type="ECO:0000313" key="9">
    <source>
        <dbReference type="Proteomes" id="UP000800082"/>
    </source>
</evidence>
<evidence type="ECO:0000256" key="3">
    <source>
        <dbReference type="ARBA" id="ARBA00022833"/>
    </source>
</evidence>
<dbReference type="InterPro" id="IPR001607">
    <property type="entry name" value="Znf_UBP"/>
</dbReference>
<dbReference type="InterPro" id="IPR028889">
    <property type="entry name" value="USP"/>
</dbReference>
<evidence type="ECO:0000259" key="7">
    <source>
        <dbReference type="PROSITE" id="PS50271"/>
    </source>
</evidence>
<evidence type="ECO:0000259" key="6">
    <source>
        <dbReference type="PROSITE" id="PS50235"/>
    </source>
</evidence>
<dbReference type="RefSeq" id="XP_033443843.1">
    <property type="nucleotide sequence ID" value="XM_033597087.1"/>
</dbReference>
<keyword evidence="2 4" id="KW-0863">Zinc-finger</keyword>
<evidence type="ECO:0000256" key="4">
    <source>
        <dbReference type="PROSITE-ProRule" id="PRU00502"/>
    </source>
</evidence>
<dbReference type="PANTHER" id="PTHR24006:SF937">
    <property type="entry name" value="UBIQUITIN CARBOXYL-TERMINAL HYDROLASE"/>
    <property type="match status" value="1"/>
</dbReference>
<dbReference type="AlphaFoldDB" id="A0A6A5R8Q1"/>
<dbReference type="GeneID" id="54354754"/>
<dbReference type="PROSITE" id="PS00972">
    <property type="entry name" value="USP_1"/>
    <property type="match status" value="1"/>
</dbReference>
<dbReference type="Gene3D" id="3.90.70.10">
    <property type="entry name" value="Cysteine proteinases"/>
    <property type="match status" value="1"/>
</dbReference>
<accession>A0A6A5R8Q1</accession>
<organism evidence="8 9">
    <name type="scientific">Didymella exigua CBS 183.55</name>
    <dbReference type="NCBI Taxonomy" id="1150837"/>
    <lineage>
        <taxon>Eukaryota</taxon>
        <taxon>Fungi</taxon>
        <taxon>Dikarya</taxon>
        <taxon>Ascomycota</taxon>
        <taxon>Pezizomycotina</taxon>
        <taxon>Dothideomycetes</taxon>
        <taxon>Pleosporomycetidae</taxon>
        <taxon>Pleosporales</taxon>
        <taxon>Pleosporineae</taxon>
        <taxon>Didymellaceae</taxon>
        <taxon>Didymella</taxon>
    </lineage>
</organism>
<dbReference type="GO" id="GO:0005829">
    <property type="term" value="C:cytosol"/>
    <property type="evidence" value="ECO:0007669"/>
    <property type="project" value="TreeGrafter"/>
</dbReference>
<keyword evidence="5" id="KW-0645">Protease</keyword>
<reference evidence="8" key="1">
    <citation type="journal article" date="2020" name="Stud. Mycol.">
        <title>101 Dothideomycetes genomes: a test case for predicting lifestyles and emergence of pathogens.</title>
        <authorList>
            <person name="Haridas S."/>
            <person name="Albert R."/>
            <person name="Binder M."/>
            <person name="Bloem J."/>
            <person name="Labutti K."/>
            <person name="Salamov A."/>
            <person name="Andreopoulos B."/>
            <person name="Baker S."/>
            <person name="Barry K."/>
            <person name="Bills G."/>
            <person name="Bluhm B."/>
            <person name="Cannon C."/>
            <person name="Castanera R."/>
            <person name="Culley D."/>
            <person name="Daum C."/>
            <person name="Ezra D."/>
            <person name="Gonzalez J."/>
            <person name="Henrissat B."/>
            <person name="Kuo A."/>
            <person name="Liang C."/>
            <person name="Lipzen A."/>
            <person name="Lutzoni F."/>
            <person name="Magnuson J."/>
            <person name="Mondo S."/>
            <person name="Nolan M."/>
            <person name="Ohm R."/>
            <person name="Pangilinan J."/>
            <person name="Park H.-J."/>
            <person name="Ramirez L."/>
            <person name="Alfaro M."/>
            <person name="Sun H."/>
            <person name="Tritt A."/>
            <person name="Yoshinaga Y."/>
            <person name="Zwiers L.-H."/>
            <person name="Turgeon B."/>
            <person name="Goodwin S."/>
            <person name="Spatafora J."/>
            <person name="Crous P."/>
            <person name="Grigoriev I."/>
        </authorList>
    </citation>
    <scope>NUCLEOTIDE SEQUENCE</scope>
    <source>
        <strain evidence="8">CBS 183.55</strain>
    </source>
</reference>
<evidence type="ECO:0000313" key="8">
    <source>
        <dbReference type="EMBL" id="KAF1923590.1"/>
    </source>
</evidence>
<keyword evidence="5" id="KW-0788">Thiol protease</keyword>
<dbReference type="EMBL" id="ML979003">
    <property type="protein sequence ID" value="KAF1923590.1"/>
    <property type="molecule type" value="Genomic_DNA"/>
</dbReference>
<dbReference type="SUPFAM" id="SSF54001">
    <property type="entry name" value="Cysteine proteinases"/>
    <property type="match status" value="1"/>
</dbReference>
<dbReference type="GO" id="GO:0006508">
    <property type="term" value="P:proteolysis"/>
    <property type="evidence" value="ECO:0007669"/>
    <property type="project" value="UniProtKB-KW"/>
</dbReference>
<dbReference type="PROSITE" id="PS50271">
    <property type="entry name" value="ZF_UBP"/>
    <property type="match status" value="1"/>
</dbReference>
<comment type="catalytic activity">
    <reaction evidence="5">
        <text>Thiol-dependent hydrolysis of ester, thioester, amide, peptide and isopeptide bonds formed by the C-terminal Gly of ubiquitin (a 76-residue protein attached to proteins as an intracellular targeting signal).</text>
        <dbReference type="EC" id="3.4.19.12"/>
    </reaction>
</comment>
<dbReference type="GO" id="GO:0016579">
    <property type="term" value="P:protein deubiquitination"/>
    <property type="evidence" value="ECO:0007669"/>
    <property type="project" value="InterPro"/>
</dbReference>
<proteinExistence type="inferred from homology"/>
<dbReference type="InterPro" id="IPR050164">
    <property type="entry name" value="Peptidase_C19"/>
</dbReference>
<dbReference type="InterPro" id="IPR013083">
    <property type="entry name" value="Znf_RING/FYVE/PHD"/>
</dbReference>
<dbReference type="Gene3D" id="3.30.40.10">
    <property type="entry name" value="Zinc/RING finger domain, C3HC4 (zinc finger)"/>
    <property type="match status" value="1"/>
</dbReference>
<dbReference type="PANTHER" id="PTHR24006">
    <property type="entry name" value="UBIQUITIN CARBOXYL-TERMINAL HYDROLASE"/>
    <property type="match status" value="1"/>
</dbReference>
<gene>
    <name evidence="8" type="ORF">M421DRAFT_74926</name>
</gene>
<dbReference type="Proteomes" id="UP000800082">
    <property type="component" value="Unassembled WGS sequence"/>
</dbReference>
<keyword evidence="9" id="KW-1185">Reference proteome</keyword>